<protein>
    <submittedName>
        <fullName evidence="1">Uncharacterized protein</fullName>
    </submittedName>
</protein>
<dbReference type="Proteomes" id="UP000188605">
    <property type="component" value="Unassembled WGS sequence"/>
</dbReference>
<accession>A0ACC8XAC5</accession>
<comment type="caution">
    <text evidence="1">The sequence shown here is derived from an EMBL/GenBank/DDBJ whole genome shotgun (WGS) entry which is preliminary data.</text>
</comment>
<name>A0ACC8XAC5_9FIRM</name>
<reference evidence="1" key="1">
    <citation type="submission" date="2016-08" db="EMBL/GenBank/DDBJ databases">
        <authorList>
            <person name="Ngugi D.K."/>
            <person name="Miyake S."/>
            <person name="Stingl U."/>
        </authorList>
    </citation>
    <scope>NUCLEOTIDE SEQUENCE</scope>
    <source>
        <strain evidence="1">SCG-B11WGA-EpuloA1</strain>
    </source>
</reference>
<gene>
    <name evidence="1" type="ORF">AN396_08855</name>
</gene>
<proteinExistence type="predicted"/>
<sequence>MSKQTMEFIMKDESIKIELLDDDNKAYKVTIISYNNSILKFTSPIKNGKPVKLKKGMEIPIQISAHSCVFSSEIKVVAIAAPFFNKDHSKIIISAELNGDITQKSGKYLTPVPEKSNINIFDQKRDNFRLEVEMEMYYIFILSSAGEEMEDTEPVLATLTDVSAGGMCLISQEQFNSEDQLELYFDILDKSFTVTGLILGASETPEGYKNRIRFINFDEGDEKELASTILRYQQLDK</sequence>
<evidence type="ECO:0000313" key="2">
    <source>
        <dbReference type="Proteomes" id="UP000188605"/>
    </source>
</evidence>
<organism evidence="1 2">
    <name type="scientific">Candidatus Epulonipiscium fishelsonii</name>
    <dbReference type="NCBI Taxonomy" id="77094"/>
    <lineage>
        <taxon>Bacteria</taxon>
        <taxon>Bacillati</taxon>
        <taxon>Bacillota</taxon>
        <taxon>Clostridia</taxon>
        <taxon>Lachnospirales</taxon>
        <taxon>Lachnospiraceae</taxon>
        <taxon>Candidatus Epulonipiscium</taxon>
    </lineage>
</organism>
<dbReference type="EMBL" id="LJDB01000065">
    <property type="protein sequence ID" value="ONI39263.1"/>
    <property type="molecule type" value="Genomic_DNA"/>
</dbReference>
<evidence type="ECO:0000313" key="1">
    <source>
        <dbReference type="EMBL" id="ONI39263.1"/>
    </source>
</evidence>
<keyword evidence="2" id="KW-1185">Reference proteome</keyword>